<feature type="compositionally biased region" description="Basic and acidic residues" evidence="1">
    <location>
        <begin position="505"/>
        <end position="515"/>
    </location>
</feature>
<feature type="region of interest" description="Disordered" evidence="1">
    <location>
        <begin position="278"/>
        <end position="298"/>
    </location>
</feature>
<feature type="domain" description="FHA" evidence="2">
    <location>
        <begin position="38"/>
        <end position="89"/>
    </location>
</feature>
<dbReference type="Pfam" id="PF00498">
    <property type="entry name" value="FHA"/>
    <property type="match status" value="1"/>
</dbReference>
<dbReference type="PANTHER" id="PTHR36562">
    <property type="entry name" value="SERINE/ARGININE REPETITIVE MATRIX 2"/>
    <property type="match status" value="1"/>
</dbReference>
<proteinExistence type="predicted"/>
<feature type="compositionally biased region" description="Polar residues" evidence="1">
    <location>
        <begin position="740"/>
        <end position="750"/>
    </location>
</feature>
<reference evidence="3" key="1">
    <citation type="submission" date="2016-07" db="EMBL/GenBank/DDBJ databases">
        <authorList>
            <person name="Bretaudeau A."/>
        </authorList>
    </citation>
    <scope>NUCLEOTIDE SEQUENCE</scope>
    <source>
        <strain evidence="3">Rice</strain>
        <tissue evidence="3">Whole body</tissue>
    </source>
</reference>
<organism evidence="3">
    <name type="scientific">Spodoptera frugiperda</name>
    <name type="common">Fall armyworm</name>
    <dbReference type="NCBI Taxonomy" id="7108"/>
    <lineage>
        <taxon>Eukaryota</taxon>
        <taxon>Metazoa</taxon>
        <taxon>Ecdysozoa</taxon>
        <taxon>Arthropoda</taxon>
        <taxon>Hexapoda</taxon>
        <taxon>Insecta</taxon>
        <taxon>Pterygota</taxon>
        <taxon>Neoptera</taxon>
        <taxon>Endopterygota</taxon>
        <taxon>Lepidoptera</taxon>
        <taxon>Glossata</taxon>
        <taxon>Ditrysia</taxon>
        <taxon>Noctuoidea</taxon>
        <taxon>Noctuidae</taxon>
        <taxon>Amphipyrinae</taxon>
        <taxon>Spodoptera</taxon>
    </lineage>
</organism>
<sequence length="1007" mass="114343">MELNDRRECVQELPNINREQIGYLGICGQKHPLFIGHNKIGRDPQTCHIVLKSHWIAKQHALINIINKKELMVMDLDSIGRTKLFGRDLSPYIPYRINNGDVVEFGNLFGVVTLLEDDKVEPTVSGISVASKDVSNLNEAPTASVHDLHSKPSDVSNMDDFSVTPQAKHRKTPAKRRKTLPIAGRRNTSTTSFSAADTPSTSAYESSVPSKIGNGNNVNCEDDVLRRILEHLPQVRKIDEQHEMEINIYAANKENNKDMFNAESQPFGILNDPIENENKNKNNATNTGCSADEDNKQKLDTPGEEVLIDDIDGECKKQGDIPLLVQAINLTKPKEKRQLNMKMKRMQTKPVPVEPKTLVTPEKASSFSIHLCKDQCSHCKTRFHIFDKPRHIAQIKKLETQKKVLDTSKRVDGSLDGKQSPPPSILEKLKALQVHCRPFGNEKTLTIDSCLCDACYRCVMQRNNRLSRRKRVVSKHPNILTRKFPKKYNIKVRRQLNNDTKQIENDNFKKKDEQKCTAPDEIDDESSVKPNENTLEEIIVIESSDDEKQPQLNQNETLVNNALSSDPNHQTNSCETDIQVEPQNELKQQNGHIQFPPDLSVKKILKEVGKVKRSIQDPDKTLEECTKKFDPEPNLPQNDSLNKDFEEDIAKINIPKKIPLNEECTIESTSNKKLADIILLKSMLSVKNDEKEENNENIAKERITILKNISLNKECTIEIIPKKKLHTTDMDISKTKNEISENTTQVSSENIGHAKESNPVQSDNQESSNRVTEDVPVADNVSREESSIDTTPRMKPADIILSKGKWLIKKDLNEMLKKKKRSKVRLYRGIRSVIRIGDNNEGTEKEWTPMTPNVIFQCNIPQNDGSVVEAIPEKTPSNINLSENMVQVDKNEAETSNNENKLNSEESLKTLEMNPSITVRQIIPGESEMNLQCNIEFDNVKEVTSQGWEKCDSTIQFDEETKKAWCELQRPYGNLSSFLRHLVRLEKYFRQGDLIISPRNAPNGPIQ</sequence>
<dbReference type="GO" id="GO:0005634">
    <property type="term" value="C:nucleus"/>
    <property type="evidence" value="ECO:0007669"/>
    <property type="project" value="TreeGrafter"/>
</dbReference>
<dbReference type="SUPFAM" id="SSF49879">
    <property type="entry name" value="SMAD/FHA domain"/>
    <property type="match status" value="1"/>
</dbReference>
<dbReference type="EMBL" id="ODYU01006565">
    <property type="protein sequence ID" value="SOQ48515.1"/>
    <property type="molecule type" value="Genomic_DNA"/>
</dbReference>
<feature type="compositionally biased region" description="Polar residues" evidence="1">
    <location>
        <begin position="758"/>
        <end position="770"/>
    </location>
</feature>
<evidence type="ECO:0000313" key="3">
    <source>
        <dbReference type="EMBL" id="SOQ48515.1"/>
    </source>
</evidence>
<dbReference type="InterPro" id="IPR000253">
    <property type="entry name" value="FHA_dom"/>
</dbReference>
<dbReference type="PANTHER" id="PTHR36562:SF6">
    <property type="entry name" value="EG:133E12.4 PROTEIN"/>
    <property type="match status" value="1"/>
</dbReference>
<name>A0A2H1W5Y5_SPOFR</name>
<feature type="region of interest" description="Disordered" evidence="1">
    <location>
        <begin position="734"/>
        <end position="791"/>
    </location>
</feature>
<dbReference type="InterPro" id="IPR051372">
    <property type="entry name" value="CWC21"/>
</dbReference>
<dbReference type="AlphaFoldDB" id="A0A2H1W5Y5"/>
<protein>
    <submittedName>
        <fullName evidence="3">SFRICE_016062</fullName>
    </submittedName>
</protein>
<evidence type="ECO:0000259" key="2">
    <source>
        <dbReference type="PROSITE" id="PS50006"/>
    </source>
</evidence>
<feature type="region of interest" description="Disordered" evidence="1">
    <location>
        <begin position="505"/>
        <end position="528"/>
    </location>
</feature>
<feature type="region of interest" description="Disordered" evidence="1">
    <location>
        <begin position="138"/>
        <end position="217"/>
    </location>
</feature>
<feature type="compositionally biased region" description="Polar residues" evidence="1">
    <location>
        <begin position="186"/>
        <end position="217"/>
    </location>
</feature>
<dbReference type="PROSITE" id="PS50006">
    <property type="entry name" value="FHA_DOMAIN"/>
    <property type="match status" value="1"/>
</dbReference>
<evidence type="ECO:0000256" key="1">
    <source>
        <dbReference type="SAM" id="MobiDB-lite"/>
    </source>
</evidence>
<gene>
    <name evidence="3" type="ORF">SFRICE_016062</name>
</gene>
<feature type="compositionally biased region" description="Basic residues" evidence="1">
    <location>
        <begin position="167"/>
        <end position="179"/>
    </location>
</feature>
<dbReference type="InterPro" id="IPR008984">
    <property type="entry name" value="SMAD_FHA_dom_sf"/>
</dbReference>
<accession>A0A2H1W5Y5</accession>
<dbReference type="Gene3D" id="2.60.200.20">
    <property type="match status" value="1"/>
</dbReference>